<organism evidence="1 2">
    <name type="scientific">Croceibacter atlanticus (strain ATCC BAA-628 / JCM 21780 / CIP 108009 / IAM 15332 / KCTC 12090 / HTCC2559)</name>
    <dbReference type="NCBI Taxonomy" id="216432"/>
    <lineage>
        <taxon>Bacteria</taxon>
        <taxon>Pseudomonadati</taxon>
        <taxon>Bacteroidota</taxon>
        <taxon>Flavobacteriia</taxon>
        <taxon>Flavobacteriales</taxon>
        <taxon>Flavobacteriaceae</taxon>
        <taxon>Croceibacter</taxon>
    </lineage>
</organism>
<dbReference type="OrthoDB" id="1439479at2"/>
<dbReference type="HOGENOM" id="CLU_1575856_0_0_10"/>
<dbReference type="Proteomes" id="UP000002297">
    <property type="component" value="Chromosome"/>
</dbReference>
<evidence type="ECO:0000313" key="1">
    <source>
        <dbReference type="EMBL" id="EAP86557.1"/>
    </source>
</evidence>
<dbReference type="eggNOG" id="ENOG5033390">
    <property type="taxonomic scope" value="Bacteria"/>
</dbReference>
<dbReference type="GeneID" id="89453928"/>
<sequence>MNKLLVVIALLTIIACGNSENESQHSLIGKEFKSFSEIAELQKFSKVSDTVVYGTYVDPKHSILHLNNDTQNLILFNSVAIESSNTKRLVKVLDTLAIPDLKNTEFITIGYCQLNQNLDENLIAIVTKTDSMNIQRITKVWRANTTTNSIEVVNNLNGINCFNEFFVEN</sequence>
<name>A3U9S1_CROAH</name>
<dbReference type="PROSITE" id="PS51257">
    <property type="entry name" value="PROKAR_LIPOPROTEIN"/>
    <property type="match status" value="1"/>
</dbReference>
<accession>A3U9S1</accession>
<protein>
    <recommendedName>
        <fullName evidence="3">Lipoprotein</fullName>
    </recommendedName>
</protein>
<dbReference type="EMBL" id="CP002046">
    <property type="protein sequence ID" value="EAP86557.1"/>
    <property type="molecule type" value="Genomic_DNA"/>
</dbReference>
<dbReference type="KEGG" id="cat:CA2559_10993"/>
<reference evidence="1 2" key="1">
    <citation type="journal article" date="2010" name="J. Bacteriol.">
        <title>The complete genome sequence of Croceibacter atlanticus HTCC2559T.</title>
        <authorList>
            <person name="Oh H.M."/>
            <person name="Kang I."/>
            <person name="Ferriera S."/>
            <person name="Giovannoni S.J."/>
            <person name="Cho J.C."/>
        </authorList>
    </citation>
    <scope>NUCLEOTIDE SEQUENCE [LARGE SCALE GENOMIC DNA]</scope>
    <source>
        <strain evidence="2">ATCC BAA-628 / HTCC2559 / KCTC 12090</strain>
    </source>
</reference>
<evidence type="ECO:0008006" key="3">
    <source>
        <dbReference type="Google" id="ProtNLM"/>
    </source>
</evidence>
<evidence type="ECO:0000313" key="2">
    <source>
        <dbReference type="Proteomes" id="UP000002297"/>
    </source>
</evidence>
<gene>
    <name evidence="1" type="ordered locus">CA2559_10993</name>
</gene>
<dbReference type="RefSeq" id="WP_013187938.1">
    <property type="nucleotide sequence ID" value="NC_014230.1"/>
</dbReference>
<keyword evidence="2" id="KW-1185">Reference proteome</keyword>
<proteinExistence type="predicted"/>
<dbReference type="AlphaFoldDB" id="A3U9S1"/>